<evidence type="ECO:0000256" key="2">
    <source>
        <dbReference type="ARBA" id="ARBA00023266"/>
    </source>
</evidence>
<dbReference type="PANTHER" id="PTHR23300">
    <property type="entry name" value="METHANETHIOL OXIDASE"/>
    <property type="match status" value="1"/>
</dbReference>
<dbReference type="AlphaFoldDB" id="A0A3P6T6A7"/>
<proteinExistence type="inferred from homology"/>
<gene>
    <name evidence="3" type="ORF">CGOC_LOCUS5265</name>
</gene>
<evidence type="ECO:0000313" key="3">
    <source>
        <dbReference type="EMBL" id="VDK61298.1"/>
    </source>
</evidence>
<keyword evidence="4" id="KW-1185">Reference proteome</keyword>
<dbReference type="OrthoDB" id="10252446at2759"/>
<accession>A0A3P6T6A7</accession>
<sequence length="104" mass="11553">MVSTGWGGPNTVKKGFHATDVMKGDYGFSVNLFRWSTHEKIQTIELPELGGPMPFEIRFKHDPNSPYAFFGSVLGSCLWLLKPESEGSQQYTAECAVKIPSIEV</sequence>
<dbReference type="InterPro" id="IPR008826">
    <property type="entry name" value="Se-bd"/>
</dbReference>
<comment type="similarity">
    <text evidence="1">Belongs to the selenium-binding protein family.</text>
</comment>
<dbReference type="Proteomes" id="UP000271889">
    <property type="component" value="Unassembled WGS sequence"/>
</dbReference>
<organism evidence="3 4">
    <name type="scientific">Cylicostephanus goldi</name>
    <name type="common">Nematode worm</name>
    <dbReference type="NCBI Taxonomy" id="71465"/>
    <lineage>
        <taxon>Eukaryota</taxon>
        <taxon>Metazoa</taxon>
        <taxon>Ecdysozoa</taxon>
        <taxon>Nematoda</taxon>
        <taxon>Chromadorea</taxon>
        <taxon>Rhabditida</taxon>
        <taxon>Rhabditina</taxon>
        <taxon>Rhabditomorpha</taxon>
        <taxon>Strongyloidea</taxon>
        <taxon>Strongylidae</taxon>
        <taxon>Cylicostephanus</taxon>
    </lineage>
</organism>
<reference evidence="3 4" key="1">
    <citation type="submission" date="2018-11" db="EMBL/GenBank/DDBJ databases">
        <authorList>
            <consortium name="Pathogen Informatics"/>
        </authorList>
    </citation>
    <scope>NUCLEOTIDE SEQUENCE [LARGE SCALE GENOMIC DNA]</scope>
</reference>
<evidence type="ECO:0000256" key="1">
    <source>
        <dbReference type="ARBA" id="ARBA00005606"/>
    </source>
</evidence>
<dbReference type="EMBL" id="UYRV01015725">
    <property type="protein sequence ID" value="VDK61298.1"/>
    <property type="molecule type" value="Genomic_DNA"/>
</dbReference>
<dbReference type="GO" id="GO:0008430">
    <property type="term" value="F:selenium binding"/>
    <property type="evidence" value="ECO:0007669"/>
    <property type="project" value="InterPro"/>
</dbReference>
<evidence type="ECO:0000313" key="4">
    <source>
        <dbReference type="Proteomes" id="UP000271889"/>
    </source>
</evidence>
<protein>
    <submittedName>
        <fullName evidence="3">Uncharacterized protein</fullName>
    </submittedName>
</protein>
<keyword evidence="2" id="KW-0711">Selenium</keyword>
<name>A0A3P6T6A7_CYLGO</name>
<dbReference type="Pfam" id="PF05694">
    <property type="entry name" value="SBP56"/>
    <property type="match status" value="1"/>
</dbReference>
<dbReference type="PANTHER" id="PTHR23300:SF0">
    <property type="entry name" value="METHANETHIOL OXIDASE"/>
    <property type="match status" value="1"/>
</dbReference>